<feature type="region of interest" description="Disordered" evidence="6">
    <location>
        <begin position="188"/>
        <end position="321"/>
    </location>
</feature>
<reference evidence="8 9" key="1">
    <citation type="submission" date="2024-04" db="EMBL/GenBank/DDBJ databases">
        <authorList>
            <consortium name="Genoscope - CEA"/>
            <person name="William W."/>
        </authorList>
    </citation>
    <scope>NUCLEOTIDE SEQUENCE [LARGE SCALE GENOMIC DNA]</scope>
</reference>
<feature type="region of interest" description="Disordered" evidence="6">
    <location>
        <begin position="46"/>
        <end position="160"/>
    </location>
</feature>
<dbReference type="PANTHER" id="PTHR14338:SF7">
    <property type="entry name" value="PH DOMAIN-CONTAINING PROTEIN"/>
    <property type="match status" value="1"/>
</dbReference>
<feature type="region of interest" description="Disordered" evidence="6">
    <location>
        <begin position="1226"/>
        <end position="1281"/>
    </location>
</feature>
<comment type="caution">
    <text evidence="8">The sequence shown here is derived from an EMBL/GenBank/DDBJ whole genome shotgun (WGS) entry which is preliminary data.</text>
</comment>
<dbReference type="PANTHER" id="PTHR14338">
    <property type="entry name" value="ACTIN FILAMENT-ASSOCIATED PROTEIN 1 FAMILY MEMBER"/>
    <property type="match status" value="1"/>
</dbReference>
<feature type="region of interest" description="Disordered" evidence="6">
    <location>
        <begin position="739"/>
        <end position="758"/>
    </location>
</feature>
<feature type="region of interest" description="Disordered" evidence="6">
    <location>
        <begin position="661"/>
        <end position="684"/>
    </location>
</feature>
<organism evidence="8 9">
    <name type="scientific">Lymnaea stagnalis</name>
    <name type="common">Great pond snail</name>
    <name type="synonym">Helix stagnalis</name>
    <dbReference type="NCBI Taxonomy" id="6523"/>
    <lineage>
        <taxon>Eukaryota</taxon>
        <taxon>Metazoa</taxon>
        <taxon>Spiralia</taxon>
        <taxon>Lophotrochozoa</taxon>
        <taxon>Mollusca</taxon>
        <taxon>Gastropoda</taxon>
        <taxon>Heterobranchia</taxon>
        <taxon>Euthyneura</taxon>
        <taxon>Panpulmonata</taxon>
        <taxon>Hygrophila</taxon>
        <taxon>Lymnaeoidea</taxon>
        <taxon>Lymnaeidae</taxon>
        <taxon>Lymnaea</taxon>
    </lineage>
</organism>
<feature type="region of interest" description="Disordered" evidence="6">
    <location>
        <begin position="494"/>
        <end position="546"/>
    </location>
</feature>
<evidence type="ECO:0000313" key="9">
    <source>
        <dbReference type="Proteomes" id="UP001497497"/>
    </source>
</evidence>
<keyword evidence="3" id="KW-0677">Repeat</keyword>
<dbReference type="GO" id="GO:0017124">
    <property type="term" value="F:SH3 domain binding"/>
    <property type="evidence" value="ECO:0007669"/>
    <property type="project" value="TreeGrafter"/>
</dbReference>
<protein>
    <recommendedName>
        <fullName evidence="7">PH domain-containing protein</fullName>
    </recommendedName>
</protein>
<feature type="compositionally biased region" description="Basic and acidic residues" evidence="6">
    <location>
        <begin position="260"/>
        <end position="273"/>
    </location>
</feature>
<feature type="compositionally biased region" description="Basic and acidic residues" evidence="6">
    <location>
        <begin position="524"/>
        <end position="541"/>
    </location>
</feature>
<dbReference type="EMBL" id="CAXITT010000055">
    <property type="protein sequence ID" value="CAL1529783.1"/>
    <property type="molecule type" value="Genomic_DNA"/>
</dbReference>
<feature type="region of interest" description="Disordered" evidence="6">
    <location>
        <begin position="1105"/>
        <end position="1207"/>
    </location>
</feature>
<evidence type="ECO:0000256" key="4">
    <source>
        <dbReference type="ARBA" id="ARBA00023054"/>
    </source>
</evidence>
<dbReference type="InterPro" id="IPR001849">
    <property type="entry name" value="PH_domain"/>
</dbReference>
<dbReference type="Pfam" id="PF00169">
    <property type="entry name" value="PH"/>
    <property type="match status" value="2"/>
</dbReference>
<feature type="compositionally biased region" description="Low complexity" evidence="6">
    <location>
        <begin position="497"/>
        <end position="511"/>
    </location>
</feature>
<feature type="compositionally biased region" description="Low complexity" evidence="6">
    <location>
        <begin position="1113"/>
        <end position="1134"/>
    </location>
</feature>
<feature type="region of interest" description="Disordered" evidence="6">
    <location>
        <begin position="704"/>
        <end position="726"/>
    </location>
</feature>
<feature type="compositionally biased region" description="Polar residues" evidence="6">
    <location>
        <begin position="465"/>
        <end position="474"/>
    </location>
</feature>
<feature type="compositionally biased region" description="Low complexity" evidence="6">
    <location>
        <begin position="739"/>
        <end position="750"/>
    </location>
</feature>
<feature type="compositionally biased region" description="Basic residues" evidence="6">
    <location>
        <begin position="707"/>
        <end position="717"/>
    </location>
</feature>
<gene>
    <name evidence="8" type="ORF">GSLYS_00003938001</name>
</gene>
<dbReference type="CDD" id="cd00821">
    <property type="entry name" value="PH"/>
    <property type="match status" value="1"/>
</dbReference>
<feature type="compositionally biased region" description="Polar residues" evidence="6">
    <location>
        <begin position="1198"/>
        <end position="1207"/>
    </location>
</feature>
<dbReference type="GO" id="GO:0005829">
    <property type="term" value="C:cytosol"/>
    <property type="evidence" value="ECO:0007669"/>
    <property type="project" value="TreeGrafter"/>
</dbReference>
<keyword evidence="2" id="KW-0963">Cytoplasm</keyword>
<comment type="subcellular location">
    <subcellularLocation>
        <location evidence="1">Cytoplasm</location>
    </subcellularLocation>
</comment>
<feature type="compositionally biased region" description="Polar residues" evidence="6">
    <location>
        <begin position="1170"/>
        <end position="1180"/>
    </location>
</feature>
<proteinExistence type="predicted"/>
<feature type="compositionally biased region" description="Pro residues" evidence="6">
    <location>
        <begin position="610"/>
        <end position="619"/>
    </location>
</feature>
<feature type="region of interest" description="Disordered" evidence="6">
    <location>
        <begin position="1311"/>
        <end position="1377"/>
    </location>
</feature>
<feature type="compositionally biased region" description="Low complexity" evidence="6">
    <location>
        <begin position="1259"/>
        <end position="1278"/>
    </location>
</feature>
<evidence type="ECO:0000259" key="7">
    <source>
        <dbReference type="PROSITE" id="PS50003"/>
    </source>
</evidence>
<evidence type="ECO:0000256" key="5">
    <source>
        <dbReference type="SAM" id="Coils"/>
    </source>
</evidence>
<feature type="compositionally biased region" description="Pro residues" evidence="6">
    <location>
        <begin position="202"/>
        <end position="218"/>
    </location>
</feature>
<keyword evidence="4 5" id="KW-0175">Coiled coil</keyword>
<evidence type="ECO:0000256" key="2">
    <source>
        <dbReference type="ARBA" id="ARBA00022490"/>
    </source>
</evidence>
<feature type="domain" description="PH" evidence="7">
    <location>
        <begin position="802"/>
        <end position="899"/>
    </location>
</feature>
<evidence type="ECO:0000313" key="8">
    <source>
        <dbReference type="EMBL" id="CAL1529783.1"/>
    </source>
</evidence>
<feature type="compositionally biased region" description="Basic residues" evidence="6">
    <location>
        <begin position="1477"/>
        <end position="1488"/>
    </location>
</feature>
<feature type="region of interest" description="Disordered" evidence="6">
    <location>
        <begin position="957"/>
        <end position="1042"/>
    </location>
</feature>
<feature type="compositionally biased region" description="Low complexity" evidence="6">
    <location>
        <begin position="1143"/>
        <end position="1165"/>
    </location>
</feature>
<feature type="compositionally biased region" description="Polar residues" evidence="6">
    <location>
        <begin position="957"/>
        <end position="993"/>
    </location>
</feature>
<feature type="compositionally biased region" description="Acidic residues" evidence="6">
    <location>
        <begin position="144"/>
        <end position="158"/>
    </location>
</feature>
<feature type="compositionally biased region" description="Basic and acidic residues" evidence="6">
    <location>
        <begin position="51"/>
        <end position="65"/>
    </location>
</feature>
<keyword evidence="9" id="KW-1185">Reference proteome</keyword>
<dbReference type="PROSITE" id="PS50003">
    <property type="entry name" value="PH_DOMAIN"/>
    <property type="match status" value="2"/>
</dbReference>
<evidence type="ECO:0000256" key="3">
    <source>
        <dbReference type="ARBA" id="ARBA00022737"/>
    </source>
</evidence>
<feature type="compositionally biased region" description="Acidic residues" evidence="6">
    <location>
        <begin position="116"/>
        <end position="126"/>
    </location>
</feature>
<feature type="coiled-coil region" evidence="5">
    <location>
        <begin position="1436"/>
        <end position="1463"/>
    </location>
</feature>
<feature type="compositionally biased region" description="Polar residues" evidence="6">
    <location>
        <begin position="134"/>
        <end position="143"/>
    </location>
</feature>
<feature type="compositionally biased region" description="Polar residues" evidence="6">
    <location>
        <begin position="1005"/>
        <end position="1014"/>
    </location>
</feature>
<feature type="region of interest" description="Disordered" evidence="6">
    <location>
        <begin position="597"/>
        <end position="619"/>
    </location>
</feature>
<feature type="domain" description="PH" evidence="7">
    <location>
        <begin position="339"/>
        <end position="433"/>
    </location>
</feature>
<dbReference type="SUPFAM" id="SSF50729">
    <property type="entry name" value="PH domain-like"/>
    <property type="match status" value="2"/>
</dbReference>
<dbReference type="Gene3D" id="2.30.29.30">
    <property type="entry name" value="Pleckstrin-homology domain (PH domain)/Phosphotyrosine-binding domain (PTB)"/>
    <property type="match status" value="2"/>
</dbReference>
<name>A0AAV2H8H3_LYMST</name>
<dbReference type="InterPro" id="IPR011993">
    <property type="entry name" value="PH-like_dom_sf"/>
</dbReference>
<sequence length="1488" mass="164170">MDKIEEILPGIEEFLTVTLASEPLTPFAEERRQFFIECLDIVKLPPTVPPREGRKLSPELLKATEETSGIPSTDFAATQREISRSLADPIPGAHQDEASEKEEDDSSQEGIKVYDDIDPTDSTPDDDTTRTRSQSNAIRPSQNSDEDEEEDEEDENDLYEIPVARLQLSAEENSLSYGADCSSLATAGSIEELPEDMVDFGAPPPLPLNPPPNAPPLPPRKDFKFSDFGSKSSLNEEKPPELPFRPPLPKRNELYATGTRSEKSDRSGDRSDPELSGDGDSTSYESFDEEQQDTELRSKLNIKLPKKPKKRGLKKSKKLSKSRSSSQWEISVPFRKLENVQISGELYHRGKLSWNRRLVAISNSCLAMYKPDKDARPSLVIPLSGFDAIVIEREGRRGFEIKMSHANQDSHTFSVDFREWANLWVEQINGISKGLPPPRYDTHLARSFTANTEYGVAGVPYGSRPSDTSGNSDNLDYDEIEPCDFGDLFIEEENDSESTCTSSSPSQMSADQSRRAKTLLSRHFRSEKSPSSKGRSLDTRARPFSSSYREKTIGATMKDILRRRQRGMYQVQGPEAPQQALQVTQQGLLTSVQVKPFTTPAKPSTSPAKPSTPPAKPMPPPLFSSAAQLSMARWDWKSVFYNWAMPLDQIILAFRGTDLAGSNSNLSTGSEGTSEDSGKPRMRGNKVMRMGSFAFRATQFFENIGKKSTKPHKKNHHSPASSGDYGDMHNGIIEESSFSSSTSLGNLSPSVLTPTSDNSMPNVFNESYSYSSSAPTTPIDRHPPLDKHGHGFDEVEEELFADIVHKGYLFIYSSFNRRKWGKRWCLVRDNVFECYRTDHSNKCELNFLLKPCVVRRAISETNSEHGLMILEGGKEKITVEPENKDEMKVWVRVLLAETSTPAVPEGLEEYMKDLDSHSQLSFTVLKQWDMIPSKDACSSTEYEDPLDTTLTAKQFQTMSGDEGAQSQTEAPPSDGACSNQTDSAIDGDNTTSAAEGGSNGDGKFSQISDNLESYNKNKHTTDSGFYSVKEANSDSEGEHSARRVDDLDCGYATLDSRSYMSTQEAADSLSRLSGDPSLCCSKNPSNKSSVHCCGENNQSVILSDSSVEKSQDHSTTGSRLSSSSSQSHHSSSSTLTMQEHNWSSIHSTSSSTCSTSSSARSTANSKHCDTSSSLHRSGTCSPKLRPSYPERPKHLTHSSENMRVSASGSATIVSLSGDEYSIVVRKSKSKSPERNTQKINNGEASQAESDKKPSDEEAPALPTSTPLLESSLSSQGLLPNSMNLSQTTLETQSSEIQSKTLHNDKEISLAPEDKKEAGHGLSVPQTPPKAAKRNINKVLPIQLEDRNSHCNGVLNSKEHSPSPGNNSSSAESPLTPTTEDITTLIENPNTTADELTTVLDRLRDKLLKIKKKRMAVHEKRQKVLSDEERLACEKEFAALEKAAENTDLDIRVLQNQLDTLQGQTLEAMKAAQGKSKSWSRRKKGKRKT</sequence>
<dbReference type="InterPro" id="IPR030113">
    <property type="entry name" value="AFAP"/>
</dbReference>
<dbReference type="SMART" id="SM00233">
    <property type="entry name" value="PH"/>
    <property type="match status" value="2"/>
</dbReference>
<accession>A0AAV2H8H3</accession>
<feature type="compositionally biased region" description="Basic residues" evidence="6">
    <location>
        <begin position="304"/>
        <end position="321"/>
    </location>
</feature>
<evidence type="ECO:0000256" key="1">
    <source>
        <dbReference type="ARBA" id="ARBA00004496"/>
    </source>
</evidence>
<feature type="region of interest" description="Disordered" evidence="6">
    <location>
        <begin position="1469"/>
        <end position="1488"/>
    </location>
</feature>
<evidence type="ECO:0000256" key="6">
    <source>
        <dbReference type="SAM" id="MobiDB-lite"/>
    </source>
</evidence>
<feature type="compositionally biased region" description="Polar residues" evidence="6">
    <location>
        <begin position="1362"/>
        <end position="1377"/>
    </location>
</feature>
<dbReference type="Proteomes" id="UP001497497">
    <property type="component" value="Unassembled WGS sequence"/>
</dbReference>
<feature type="compositionally biased region" description="Low complexity" evidence="6">
    <location>
        <begin position="597"/>
        <end position="609"/>
    </location>
</feature>
<feature type="region of interest" description="Disordered" evidence="6">
    <location>
        <begin position="456"/>
        <end position="477"/>
    </location>
</feature>
<feature type="compositionally biased region" description="Polar residues" evidence="6">
    <location>
        <begin position="1237"/>
        <end position="1247"/>
    </location>
</feature>